<keyword evidence="1" id="KW-1185">Reference proteome</keyword>
<dbReference type="InterPro" id="IPR010921">
    <property type="entry name" value="Trp_repressor/repl_initiator"/>
</dbReference>
<proteinExistence type="predicted"/>
<dbReference type="AlphaFoldDB" id="A0A915EJ90"/>
<dbReference type="GO" id="GO:0043565">
    <property type="term" value="F:sequence-specific DNA binding"/>
    <property type="evidence" value="ECO:0007669"/>
    <property type="project" value="InterPro"/>
</dbReference>
<reference evidence="2" key="1">
    <citation type="submission" date="2022-11" db="UniProtKB">
        <authorList>
            <consortium name="WormBaseParasite"/>
        </authorList>
    </citation>
    <scope>IDENTIFICATION</scope>
</reference>
<accession>A0A915EJ90</accession>
<protein>
    <submittedName>
        <fullName evidence="2">Transposase Synechocystis PCC 6803 domain-containing protein</fullName>
    </submittedName>
</protein>
<dbReference type="WBParaSite" id="jg7291">
    <property type="protein sequence ID" value="jg7291"/>
    <property type="gene ID" value="jg7291"/>
</dbReference>
<name>A0A915EJ90_9BILA</name>
<evidence type="ECO:0000313" key="1">
    <source>
        <dbReference type="Proteomes" id="UP000887574"/>
    </source>
</evidence>
<dbReference type="SUPFAM" id="SSF48295">
    <property type="entry name" value="TrpR-like"/>
    <property type="match status" value="1"/>
</dbReference>
<evidence type="ECO:0000313" key="2">
    <source>
        <dbReference type="WBParaSite" id="jg7291"/>
    </source>
</evidence>
<dbReference type="Proteomes" id="UP000887574">
    <property type="component" value="Unplaced"/>
</dbReference>
<organism evidence="1 2">
    <name type="scientific">Ditylenchus dipsaci</name>
    <dbReference type="NCBI Taxonomy" id="166011"/>
    <lineage>
        <taxon>Eukaryota</taxon>
        <taxon>Metazoa</taxon>
        <taxon>Ecdysozoa</taxon>
        <taxon>Nematoda</taxon>
        <taxon>Chromadorea</taxon>
        <taxon>Rhabditida</taxon>
        <taxon>Tylenchina</taxon>
        <taxon>Tylenchomorpha</taxon>
        <taxon>Sphaerularioidea</taxon>
        <taxon>Anguinidae</taxon>
        <taxon>Anguininae</taxon>
        <taxon>Ditylenchus</taxon>
    </lineage>
</organism>
<sequence length="73" mass="8386">MENIIANYGSISESEDEQVKMPRKLKSYSTEIKLKVAKPAKNISIHGASNKFKVGRSTVRQWMRKKKQLHKIA</sequence>